<evidence type="ECO:0000313" key="5">
    <source>
        <dbReference type="EMBL" id="CAI6225812.1"/>
    </source>
</evidence>
<comment type="caution">
    <text evidence="5">The sequence shown here is derived from an EMBL/GenBank/DDBJ whole genome shotgun (WGS) entry which is preliminary data.</text>
</comment>
<evidence type="ECO:0000256" key="1">
    <source>
        <dbReference type="ARBA" id="ARBA00004123"/>
    </source>
</evidence>
<dbReference type="Gene3D" id="1.10.10.60">
    <property type="entry name" value="Homeodomain-like"/>
    <property type="match status" value="1"/>
</dbReference>
<dbReference type="PANTHER" id="PTHR19303:SF62">
    <property type="entry name" value="HTH CENPB-TYPE DOMAIN-CONTAINING PROTEIN-RELATED"/>
    <property type="match status" value="1"/>
</dbReference>
<accession>A0A9W4XFU2</accession>
<dbReference type="InterPro" id="IPR006600">
    <property type="entry name" value="HTH_CenpB_DNA-bd_dom"/>
</dbReference>
<dbReference type="PANTHER" id="PTHR19303">
    <property type="entry name" value="TRANSPOSON"/>
    <property type="match status" value="1"/>
</dbReference>
<sequence>MAQPPSTQLPYKEADILLAISAINQKQIQSVNRAVQAYNVPQTTLRDRRARKPARRDCQPNSKKLSKLEEEVIIKYILDLDSRGFPPTLSAVRDMADKLLAGRSASQVGRDWPKNFVKRTDSLTTRFNRPYDRQRALCEDPQVIQGWFERVACMKATYGICDQDTYNFDETGFLMGKISAQLVVTGSERRSRPKAIQPGNREWVTVIQGISAAGWAIPPFIIFAGQHHLSAWYEGNDIPGNWAISLSDNGWTTNELTLEWLKHFIKHTKDQRVGGYQLLILDSHESHHSVEFEQLCKESNIIALYMPSHSSHLLQPLDVGCFSPLKRAYSDQISHLIRDSINHITKLEFLPAFYAAYKKAITKENICSSFQGAGLVPHDPQAVIGKLDIKLRTPTPPTLEAAP</sequence>
<dbReference type="GO" id="GO:0005634">
    <property type="term" value="C:nucleus"/>
    <property type="evidence" value="ECO:0007669"/>
    <property type="project" value="UniProtKB-SubCell"/>
</dbReference>
<dbReference type="Proteomes" id="UP001152607">
    <property type="component" value="Unassembled WGS sequence"/>
</dbReference>
<keyword evidence="6" id="KW-1185">Reference proteome</keyword>
<protein>
    <recommendedName>
        <fullName evidence="4">HTH CENPB-type domain-containing protein</fullName>
    </recommendedName>
</protein>
<name>A0A9W4XFU2_9PLEO</name>
<evidence type="ECO:0000256" key="3">
    <source>
        <dbReference type="ARBA" id="ARBA00023242"/>
    </source>
</evidence>
<dbReference type="Pfam" id="PF03184">
    <property type="entry name" value="DDE_1"/>
    <property type="match status" value="1"/>
</dbReference>
<dbReference type="Gene3D" id="3.30.420.10">
    <property type="entry name" value="Ribonuclease H-like superfamily/Ribonuclease H"/>
    <property type="match status" value="1"/>
</dbReference>
<dbReference type="InterPro" id="IPR004875">
    <property type="entry name" value="DDE_SF_endonuclease_dom"/>
</dbReference>
<gene>
    <name evidence="5" type="ORF">PDIGIT_LOCUS18</name>
</gene>
<keyword evidence="2" id="KW-0238">DNA-binding</keyword>
<dbReference type="OrthoDB" id="3790270at2759"/>
<dbReference type="EMBL" id="CAOQHR010000001">
    <property type="protein sequence ID" value="CAI6225812.1"/>
    <property type="molecule type" value="Genomic_DNA"/>
</dbReference>
<organism evidence="5 6">
    <name type="scientific">Periconia digitata</name>
    <dbReference type="NCBI Taxonomy" id="1303443"/>
    <lineage>
        <taxon>Eukaryota</taxon>
        <taxon>Fungi</taxon>
        <taxon>Dikarya</taxon>
        <taxon>Ascomycota</taxon>
        <taxon>Pezizomycotina</taxon>
        <taxon>Dothideomycetes</taxon>
        <taxon>Pleosporomycetidae</taxon>
        <taxon>Pleosporales</taxon>
        <taxon>Massarineae</taxon>
        <taxon>Periconiaceae</taxon>
        <taxon>Periconia</taxon>
    </lineage>
</organism>
<dbReference type="GO" id="GO:0003677">
    <property type="term" value="F:DNA binding"/>
    <property type="evidence" value="ECO:0007669"/>
    <property type="project" value="UniProtKB-KW"/>
</dbReference>
<dbReference type="InterPro" id="IPR050863">
    <property type="entry name" value="CenT-Element_Derived"/>
</dbReference>
<feature type="domain" description="HTH CENPB-type" evidence="4">
    <location>
        <begin position="57"/>
        <end position="126"/>
    </location>
</feature>
<dbReference type="Pfam" id="PF05225">
    <property type="entry name" value="HTH_psq"/>
    <property type="match status" value="1"/>
</dbReference>
<evidence type="ECO:0000259" key="4">
    <source>
        <dbReference type="PROSITE" id="PS51253"/>
    </source>
</evidence>
<dbReference type="AlphaFoldDB" id="A0A9W4XFU2"/>
<dbReference type="PROSITE" id="PS51253">
    <property type="entry name" value="HTH_CENPB"/>
    <property type="match status" value="1"/>
</dbReference>
<dbReference type="InterPro" id="IPR007889">
    <property type="entry name" value="HTH_Psq"/>
</dbReference>
<reference evidence="5" key="1">
    <citation type="submission" date="2023-01" db="EMBL/GenBank/DDBJ databases">
        <authorList>
            <person name="Van Ghelder C."/>
            <person name="Rancurel C."/>
        </authorList>
    </citation>
    <scope>NUCLEOTIDE SEQUENCE</scope>
    <source>
        <strain evidence="5">CNCM I-4278</strain>
    </source>
</reference>
<comment type="subcellular location">
    <subcellularLocation>
        <location evidence="1">Nucleus</location>
    </subcellularLocation>
</comment>
<evidence type="ECO:0000256" key="2">
    <source>
        <dbReference type="ARBA" id="ARBA00023125"/>
    </source>
</evidence>
<evidence type="ECO:0000313" key="6">
    <source>
        <dbReference type="Proteomes" id="UP001152607"/>
    </source>
</evidence>
<proteinExistence type="predicted"/>
<keyword evidence="3" id="KW-0539">Nucleus</keyword>
<dbReference type="SUPFAM" id="SSF46689">
    <property type="entry name" value="Homeodomain-like"/>
    <property type="match status" value="1"/>
</dbReference>
<dbReference type="InterPro" id="IPR036397">
    <property type="entry name" value="RNaseH_sf"/>
</dbReference>
<dbReference type="InterPro" id="IPR009057">
    <property type="entry name" value="Homeodomain-like_sf"/>
</dbReference>
<dbReference type="Pfam" id="PF03221">
    <property type="entry name" value="HTH_Tnp_Tc5"/>
    <property type="match status" value="1"/>
</dbReference>